<dbReference type="SUPFAM" id="SSF101082">
    <property type="entry name" value="Typo IV secretion system protein TraC"/>
    <property type="match status" value="1"/>
</dbReference>
<feature type="signal peptide" evidence="2">
    <location>
        <begin position="1"/>
        <end position="20"/>
    </location>
</feature>
<evidence type="ECO:0000256" key="2">
    <source>
        <dbReference type="SAM" id="SignalP"/>
    </source>
</evidence>
<evidence type="ECO:0000256" key="1">
    <source>
        <dbReference type="SAM" id="Coils"/>
    </source>
</evidence>
<reference evidence="3 4" key="1">
    <citation type="submission" date="2019-01" db="EMBL/GenBank/DDBJ databases">
        <title>Fusobacterium necrophorum Isolated From the Uterus of Dairy Cows.</title>
        <authorList>
            <person name="Francis A.M."/>
        </authorList>
    </citation>
    <scope>NUCLEOTIDE SEQUENCE [LARGE SCALE GENOMIC DNA]</scope>
    <source>
        <strain evidence="3 4">KG35</strain>
    </source>
</reference>
<evidence type="ECO:0000313" key="4">
    <source>
        <dbReference type="Proteomes" id="UP000289216"/>
    </source>
</evidence>
<comment type="caution">
    <text evidence="3">The sequence shown here is derived from an EMBL/GenBank/DDBJ whole genome shotgun (WGS) entry which is preliminary data.</text>
</comment>
<dbReference type="AlphaFoldDB" id="A0A4Q2KSH7"/>
<proteinExistence type="predicted"/>
<feature type="chain" id="PRO_5020197552" description="P-type conjugative transfer protein TrbJ" evidence="2">
    <location>
        <begin position="21"/>
        <end position="245"/>
    </location>
</feature>
<dbReference type="EMBL" id="SBAP01000032">
    <property type="protein sequence ID" value="RXZ68425.1"/>
    <property type="molecule type" value="Genomic_DNA"/>
</dbReference>
<evidence type="ECO:0008006" key="5">
    <source>
        <dbReference type="Google" id="ProtNLM"/>
    </source>
</evidence>
<feature type="coiled-coil region" evidence="1">
    <location>
        <begin position="201"/>
        <end position="232"/>
    </location>
</feature>
<keyword evidence="1" id="KW-0175">Coiled coil</keyword>
<organism evidence="3 4">
    <name type="scientific">Fusobacterium necrophorum</name>
    <dbReference type="NCBI Taxonomy" id="859"/>
    <lineage>
        <taxon>Bacteria</taxon>
        <taxon>Fusobacteriati</taxon>
        <taxon>Fusobacteriota</taxon>
        <taxon>Fusobacteriia</taxon>
        <taxon>Fusobacteriales</taxon>
        <taxon>Fusobacteriaceae</taxon>
        <taxon>Fusobacterium</taxon>
    </lineage>
</organism>
<evidence type="ECO:0000313" key="3">
    <source>
        <dbReference type="EMBL" id="RXZ68425.1"/>
    </source>
</evidence>
<protein>
    <recommendedName>
        <fullName evidence="5">P-type conjugative transfer protein TrbJ</fullName>
    </recommendedName>
</protein>
<dbReference type="RefSeq" id="WP_129491690.1">
    <property type="nucleotide sequence ID" value="NZ_SBAP01000032.1"/>
</dbReference>
<keyword evidence="2" id="KW-0732">Signal</keyword>
<dbReference type="Proteomes" id="UP000289216">
    <property type="component" value="Unassembled WGS sequence"/>
</dbReference>
<accession>A0A4Q2KSH7</accession>
<sequence length="245" mass="28302">MKTKIKILIFLFSLSFSLQAARPVVEVGPNVKANLVSKIEQTKATVEAIKQTQNQIIQLKNDALNLNKWAGTILETTTGLSLKDIDDLRKAQRDMVSIISDVKDFRKKYKELYSFDVTKFNVDDIQQQEELLKTDYETFLKESMNSIAKNREDMAKTMDKIKQMNNLNSSATGALQAAQVNNQIAMQSLALQEKLIQTILSQQEMNNRKELQEKYEKELEEQERFLRRKKATEVLPERKSPVIWI</sequence>
<gene>
    <name evidence="3" type="ORF">EPT53_09880</name>
</gene>
<name>A0A4Q2KSH7_9FUSO</name>